<evidence type="ECO:0000313" key="2">
    <source>
        <dbReference type="Proteomes" id="UP000316426"/>
    </source>
</evidence>
<sequence length="127" mass="14141">MLLERLAELETAYKTRIDPTDFDTVLIYLDASASPVNEVYLVGQNIALATAGAVVEGLRFAPAECGALMKRWRETGELRLLCPNEHPSEGLFRFDRTTFNRAQLLRCLYLPPAYLVQIPALDAAAVE</sequence>
<dbReference type="KEGG" id="bmei:Spa11_18680"/>
<evidence type="ECO:0000313" key="1">
    <source>
        <dbReference type="EMBL" id="QDV73669.1"/>
    </source>
</evidence>
<reference evidence="1 2" key="1">
    <citation type="submission" date="2019-02" db="EMBL/GenBank/DDBJ databases">
        <title>Deep-cultivation of Planctomycetes and their phenomic and genomic characterization uncovers novel biology.</title>
        <authorList>
            <person name="Wiegand S."/>
            <person name="Jogler M."/>
            <person name="Boedeker C."/>
            <person name="Pinto D."/>
            <person name="Vollmers J."/>
            <person name="Rivas-Marin E."/>
            <person name="Kohn T."/>
            <person name="Peeters S.H."/>
            <person name="Heuer A."/>
            <person name="Rast P."/>
            <person name="Oberbeckmann S."/>
            <person name="Bunk B."/>
            <person name="Jeske O."/>
            <person name="Meyerdierks A."/>
            <person name="Storesund J.E."/>
            <person name="Kallscheuer N."/>
            <person name="Luecker S."/>
            <person name="Lage O.M."/>
            <person name="Pohl T."/>
            <person name="Merkel B.J."/>
            <person name="Hornburger P."/>
            <person name="Mueller R.-W."/>
            <person name="Bruemmer F."/>
            <person name="Labrenz M."/>
            <person name="Spormann A.M."/>
            <person name="Op den Camp H."/>
            <person name="Overmann J."/>
            <person name="Amann R."/>
            <person name="Jetten M.S.M."/>
            <person name="Mascher T."/>
            <person name="Medema M.H."/>
            <person name="Devos D.P."/>
            <person name="Kaster A.-K."/>
            <person name="Ovreas L."/>
            <person name="Rohde M."/>
            <person name="Galperin M.Y."/>
            <person name="Jogler C."/>
        </authorList>
    </citation>
    <scope>NUCLEOTIDE SEQUENCE [LARGE SCALE GENOMIC DNA]</scope>
    <source>
        <strain evidence="1 2">Spa11</strain>
    </source>
</reference>
<name>A0A518K7B5_9BACT</name>
<proteinExistence type="predicted"/>
<dbReference type="EMBL" id="CP036349">
    <property type="protein sequence ID" value="QDV73669.1"/>
    <property type="molecule type" value="Genomic_DNA"/>
</dbReference>
<organism evidence="1 2">
    <name type="scientific">Botrimarina mediterranea</name>
    <dbReference type="NCBI Taxonomy" id="2528022"/>
    <lineage>
        <taxon>Bacteria</taxon>
        <taxon>Pseudomonadati</taxon>
        <taxon>Planctomycetota</taxon>
        <taxon>Planctomycetia</taxon>
        <taxon>Pirellulales</taxon>
        <taxon>Lacipirellulaceae</taxon>
        <taxon>Botrimarina</taxon>
    </lineage>
</organism>
<gene>
    <name evidence="1" type="ORF">Spa11_18680</name>
</gene>
<dbReference type="AlphaFoldDB" id="A0A518K7B5"/>
<protein>
    <submittedName>
        <fullName evidence="1">Uncharacterized protein</fullName>
    </submittedName>
</protein>
<dbReference type="Proteomes" id="UP000316426">
    <property type="component" value="Chromosome"/>
</dbReference>
<keyword evidence="2" id="KW-1185">Reference proteome</keyword>
<accession>A0A518K7B5</accession>
<dbReference type="RefSeq" id="WP_145111068.1">
    <property type="nucleotide sequence ID" value="NZ_CP036349.1"/>
</dbReference>